<feature type="domain" description="PAS" evidence="14">
    <location>
        <begin position="390"/>
        <end position="460"/>
    </location>
</feature>
<comment type="caution">
    <text evidence="16">The sequence shown here is derived from an EMBL/GenBank/DDBJ whole genome shotgun (WGS) entry which is preliminary data.</text>
</comment>
<evidence type="ECO:0000256" key="9">
    <source>
        <dbReference type="PROSITE-ProRule" id="PRU00169"/>
    </source>
</evidence>
<gene>
    <name evidence="16" type="ORF">GJR97_16630</name>
</gene>
<feature type="coiled-coil region" evidence="10">
    <location>
        <begin position="508"/>
        <end position="539"/>
    </location>
</feature>
<dbReference type="Gene3D" id="3.30.565.10">
    <property type="entry name" value="Histidine kinase-like ATPase, C-terminal domain"/>
    <property type="match status" value="1"/>
</dbReference>
<dbReference type="InterPro" id="IPR004358">
    <property type="entry name" value="Sig_transdc_His_kin-like_C"/>
</dbReference>
<evidence type="ECO:0000256" key="5">
    <source>
        <dbReference type="ARBA" id="ARBA00022741"/>
    </source>
</evidence>
<feature type="compositionally biased region" description="Low complexity" evidence="11">
    <location>
        <begin position="26"/>
        <end position="42"/>
    </location>
</feature>
<dbReference type="GO" id="GO:0004673">
    <property type="term" value="F:protein histidine kinase activity"/>
    <property type="evidence" value="ECO:0007669"/>
    <property type="project" value="UniProtKB-EC"/>
</dbReference>
<dbReference type="EC" id="2.7.13.3" evidence="2"/>
<evidence type="ECO:0000259" key="15">
    <source>
        <dbReference type="PROSITE" id="PS50113"/>
    </source>
</evidence>
<keyword evidence="7" id="KW-0067">ATP-binding</keyword>
<dbReference type="AlphaFoldDB" id="A0A6L5R784"/>
<evidence type="ECO:0000256" key="6">
    <source>
        <dbReference type="ARBA" id="ARBA00022777"/>
    </source>
</evidence>
<dbReference type="Pfam" id="PF02518">
    <property type="entry name" value="HATPase_c"/>
    <property type="match status" value="1"/>
</dbReference>
<feature type="compositionally biased region" description="Basic and acidic residues" evidence="11">
    <location>
        <begin position="113"/>
        <end position="125"/>
    </location>
</feature>
<keyword evidence="5" id="KW-0547">Nucleotide-binding</keyword>
<keyword evidence="4" id="KW-0808">Transferase</keyword>
<accession>A0A6L5R784</accession>
<dbReference type="Gene3D" id="3.40.50.2300">
    <property type="match status" value="1"/>
</dbReference>
<feature type="domain" description="PAS" evidence="14">
    <location>
        <begin position="269"/>
        <end position="339"/>
    </location>
</feature>
<dbReference type="SMART" id="SM00086">
    <property type="entry name" value="PAC"/>
    <property type="match status" value="2"/>
</dbReference>
<feature type="compositionally biased region" description="Basic residues" evidence="11">
    <location>
        <begin position="15"/>
        <end position="25"/>
    </location>
</feature>
<evidence type="ECO:0000256" key="8">
    <source>
        <dbReference type="ARBA" id="ARBA00023012"/>
    </source>
</evidence>
<dbReference type="PANTHER" id="PTHR43065:SF48">
    <property type="entry name" value="HISTIDINE KINASE"/>
    <property type="match status" value="1"/>
</dbReference>
<dbReference type="InterPro" id="IPR000014">
    <property type="entry name" value="PAS"/>
</dbReference>
<dbReference type="InterPro" id="IPR013767">
    <property type="entry name" value="PAS_fold"/>
</dbReference>
<dbReference type="NCBIfam" id="TIGR00229">
    <property type="entry name" value="sensory_box"/>
    <property type="match status" value="2"/>
</dbReference>
<evidence type="ECO:0000256" key="1">
    <source>
        <dbReference type="ARBA" id="ARBA00000085"/>
    </source>
</evidence>
<keyword evidence="8" id="KW-0902">Two-component regulatory system</keyword>
<feature type="modified residue" description="4-aspartylphosphate" evidence="9">
    <location>
        <position position="191"/>
    </location>
</feature>
<feature type="compositionally biased region" description="Low complexity" evidence="11">
    <location>
        <begin position="81"/>
        <end position="91"/>
    </location>
</feature>
<name>A0A6L5R784_9MICO</name>
<evidence type="ECO:0000256" key="2">
    <source>
        <dbReference type="ARBA" id="ARBA00012438"/>
    </source>
</evidence>
<dbReference type="SMART" id="SM00387">
    <property type="entry name" value="HATPase_c"/>
    <property type="match status" value="1"/>
</dbReference>
<dbReference type="SMART" id="SM00091">
    <property type="entry name" value="PAS"/>
    <property type="match status" value="2"/>
</dbReference>
<dbReference type="GO" id="GO:0000160">
    <property type="term" value="P:phosphorelay signal transduction system"/>
    <property type="evidence" value="ECO:0007669"/>
    <property type="project" value="UniProtKB-KW"/>
</dbReference>
<evidence type="ECO:0000256" key="3">
    <source>
        <dbReference type="ARBA" id="ARBA00022553"/>
    </source>
</evidence>
<sequence length="886" mass="96334">MPAADSGPGGASRATRSRRGGRRSPRSSASRSPCSRSSCPRGGRCRSRRSRSCSGWSDAGSSAPTRSPGRGGCRSRRSSSERSCSWGRSRSSPPPSCRRRSEPATPRTGDSPTPDRVDRVAEHDQRRRRGPGEEASVAQLGSILVISDDARAIADLSGILEEDRYTVLTAEGDPGQAHAALTHGPDLIVLDAGLRRADPFALAAELHGADETHDLPVIFMAADADVETRVRGLEAGDDLIGIPFDAREVLARIERQVTVSKVRMALRESEAKFRSVMESAIDAIISADAGGVIRSWNSAATALFGHTEAEAIGRPLELVIPERFRELHRTGIHRVSTGGETHVIGSTVELAAIRNDGSEFPIELSLATWFLDEDRYYTGIIRDISERKQAEQKFRSVTESAIDAIISADHTGRIMSWNSAATRILGYEEDEAVGQQLELVIPPEFQELHRAGMKRYTETGEAHVIGTTVELSAITKSGAQIPIELSLSTWTVHEDRYYTGIIRDIGERKAAEEALRQSEQQLRERTDELRGKNSALEETLAQIGQMQDQLILQEKMASLGKLSAGMAHELNNPASAAQRGASQAMAVFAKLQEAQLQLGRLGLYGSKMEQLRELDRMAVERADQPIELGALERSDREAEVEDWLDEHDVDDGGELAPALVSLGLDVDDLAGLAATFAGDEASVVVEWLGLKFLIYTLLSEVAVGTTRIVDLVKALKTYTYMDQTPVQDVDVRRGLDNTLIILHNKLKGGVHVVREYDADLPAIQAYASELNQVWTNLIDNAIDAMHGVGTLTVRARRDDDVVEVQIEDDGPGIPPENMVVLFDPFFTTKPVGEGTGLGLPISRNIVVKKHHGDMTVESVPGRTCFTVRLPIDSTPGDATPGDDGEG</sequence>
<dbReference type="CDD" id="cd00130">
    <property type="entry name" value="PAS"/>
    <property type="match status" value="2"/>
</dbReference>
<dbReference type="InterPro" id="IPR005467">
    <property type="entry name" value="His_kinase_dom"/>
</dbReference>
<dbReference type="Pfam" id="PF00072">
    <property type="entry name" value="Response_reg"/>
    <property type="match status" value="1"/>
</dbReference>
<keyword evidence="6" id="KW-0418">Kinase</keyword>
<evidence type="ECO:0000256" key="7">
    <source>
        <dbReference type="ARBA" id="ARBA00022840"/>
    </source>
</evidence>
<dbReference type="InterPro" id="IPR011006">
    <property type="entry name" value="CheY-like_superfamily"/>
</dbReference>
<evidence type="ECO:0000256" key="11">
    <source>
        <dbReference type="SAM" id="MobiDB-lite"/>
    </source>
</evidence>
<dbReference type="Gene3D" id="1.10.287.130">
    <property type="match status" value="1"/>
</dbReference>
<dbReference type="InterPro" id="IPR035965">
    <property type="entry name" value="PAS-like_dom_sf"/>
</dbReference>
<reference evidence="16 17" key="1">
    <citation type="submission" date="2019-11" db="EMBL/GenBank/DDBJ databases">
        <title>Agromyces kandeliae sp. nov., isolated from mangrove soil.</title>
        <authorList>
            <person name="Wang R."/>
        </authorList>
    </citation>
    <scope>NUCLEOTIDE SEQUENCE [LARGE SCALE GENOMIC DNA]</scope>
    <source>
        <strain evidence="16 17">Q22</strain>
    </source>
</reference>
<dbReference type="SUPFAM" id="SSF55874">
    <property type="entry name" value="ATPase domain of HSP90 chaperone/DNA topoisomerase II/histidine kinase"/>
    <property type="match status" value="1"/>
</dbReference>
<dbReference type="InterPro" id="IPR003594">
    <property type="entry name" value="HATPase_dom"/>
</dbReference>
<evidence type="ECO:0000256" key="4">
    <source>
        <dbReference type="ARBA" id="ARBA00022679"/>
    </source>
</evidence>
<evidence type="ECO:0000313" key="16">
    <source>
        <dbReference type="EMBL" id="MRX45338.1"/>
    </source>
</evidence>
<evidence type="ECO:0000313" key="17">
    <source>
        <dbReference type="Proteomes" id="UP000476511"/>
    </source>
</evidence>
<keyword evidence="3 9" id="KW-0597">Phosphoprotein</keyword>
<evidence type="ECO:0000259" key="14">
    <source>
        <dbReference type="PROSITE" id="PS50112"/>
    </source>
</evidence>
<keyword evidence="10" id="KW-0175">Coiled coil</keyword>
<comment type="catalytic activity">
    <reaction evidence="1">
        <text>ATP + protein L-histidine = ADP + protein N-phospho-L-histidine.</text>
        <dbReference type="EC" id="2.7.13.3"/>
    </reaction>
</comment>
<feature type="region of interest" description="Disordered" evidence="11">
    <location>
        <begin position="1"/>
        <end position="135"/>
    </location>
</feature>
<dbReference type="PROSITE" id="PS50109">
    <property type="entry name" value="HIS_KIN"/>
    <property type="match status" value="1"/>
</dbReference>
<dbReference type="Gene3D" id="3.30.450.20">
    <property type="entry name" value="PAS domain"/>
    <property type="match status" value="2"/>
</dbReference>
<dbReference type="PROSITE" id="PS50110">
    <property type="entry name" value="RESPONSE_REGULATORY"/>
    <property type="match status" value="1"/>
</dbReference>
<dbReference type="GO" id="GO:0005524">
    <property type="term" value="F:ATP binding"/>
    <property type="evidence" value="ECO:0007669"/>
    <property type="project" value="UniProtKB-KW"/>
</dbReference>
<dbReference type="InterPro" id="IPR001789">
    <property type="entry name" value="Sig_transdc_resp-reg_receiver"/>
</dbReference>
<dbReference type="SMART" id="SM00448">
    <property type="entry name" value="REC"/>
    <property type="match status" value="1"/>
</dbReference>
<dbReference type="InterPro" id="IPR000700">
    <property type="entry name" value="PAS-assoc_C"/>
</dbReference>
<evidence type="ECO:0000259" key="13">
    <source>
        <dbReference type="PROSITE" id="PS50110"/>
    </source>
</evidence>
<dbReference type="SUPFAM" id="SSF55785">
    <property type="entry name" value="PYP-like sensor domain (PAS domain)"/>
    <property type="match status" value="2"/>
</dbReference>
<dbReference type="PRINTS" id="PR00344">
    <property type="entry name" value="BCTRLSENSOR"/>
</dbReference>
<feature type="domain" description="Response regulatory" evidence="13">
    <location>
        <begin position="142"/>
        <end position="257"/>
    </location>
</feature>
<dbReference type="PROSITE" id="PS50113">
    <property type="entry name" value="PAC"/>
    <property type="match status" value="2"/>
</dbReference>
<dbReference type="SUPFAM" id="SSF52172">
    <property type="entry name" value="CheY-like"/>
    <property type="match status" value="1"/>
</dbReference>
<keyword evidence="17" id="KW-1185">Reference proteome</keyword>
<dbReference type="PROSITE" id="PS50112">
    <property type="entry name" value="PAS"/>
    <property type="match status" value="2"/>
</dbReference>
<feature type="domain" description="PAC" evidence="15">
    <location>
        <begin position="346"/>
        <end position="396"/>
    </location>
</feature>
<evidence type="ECO:0000259" key="12">
    <source>
        <dbReference type="PROSITE" id="PS50109"/>
    </source>
</evidence>
<feature type="domain" description="PAC" evidence="15">
    <location>
        <begin position="467"/>
        <end position="517"/>
    </location>
</feature>
<proteinExistence type="predicted"/>
<dbReference type="PANTHER" id="PTHR43065">
    <property type="entry name" value="SENSOR HISTIDINE KINASE"/>
    <property type="match status" value="1"/>
</dbReference>
<dbReference type="Pfam" id="PF00989">
    <property type="entry name" value="PAS"/>
    <property type="match status" value="2"/>
</dbReference>
<dbReference type="EMBL" id="WKJD01000021">
    <property type="protein sequence ID" value="MRX45338.1"/>
    <property type="molecule type" value="Genomic_DNA"/>
</dbReference>
<dbReference type="InterPro" id="IPR001610">
    <property type="entry name" value="PAC"/>
</dbReference>
<organism evidence="16 17">
    <name type="scientific">Agromyces kandeliae</name>
    <dbReference type="NCBI Taxonomy" id="2666141"/>
    <lineage>
        <taxon>Bacteria</taxon>
        <taxon>Bacillati</taxon>
        <taxon>Actinomycetota</taxon>
        <taxon>Actinomycetes</taxon>
        <taxon>Micrococcales</taxon>
        <taxon>Microbacteriaceae</taxon>
        <taxon>Agromyces</taxon>
    </lineage>
</organism>
<evidence type="ECO:0000256" key="10">
    <source>
        <dbReference type="SAM" id="Coils"/>
    </source>
</evidence>
<feature type="domain" description="Histidine kinase" evidence="12">
    <location>
        <begin position="707"/>
        <end position="873"/>
    </location>
</feature>
<dbReference type="Proteomes" id="UP000476511">
    <property type="component" value="Unassembled WGS sequence"/>
</dbReference>
<dbReference type="GO" id="GO:0006355">
    <property type="term" value="P:regulation of DNA-templated transcription"/>
    <property type="evidence" value="ECO:0007669"/>
    <property type="project" value="InterPro"/>
</dbReference>
<dbReference type="InterPro" id="IPR036890">
    <property type="entry name" value="HATPase_C_sf"/>
</dbReference>
<protein>
    <recommendedName>
        <fullName evidence="2">histidine kinase</fullName>
        <ecNumber evidence="2">2.7.13.3</ecNumber>
    </recommendedName>
</protein>